<dbReference type="PANTHER" id="PTHR11941:SF173">
    <property type="entry name" value="3-HYDROXYBUTYRYL-COA DEHYDRATASE-LIKE PROTEIN, MITOCHONDRIAL"/>
    <property type="match status" value="1"/>
</dbReference>
<dbReference type="InterPro" id="IPR001753">
    <property type="entry name" value="Enoyl-CoA_hydra/iso"/>
</dbReference>
<dbReference type="PROSITE" id="PS00166">
    <property type="entry name" value="ENOYL_COA_HYDRATASE"/>
    <property type="match status" value="1"/>
</dbReference>
<dbReference type="PANTHER" id="PTHR11941">
    <property type="entry name" value="ENOYL-COA HYDRATASE-RELATED"/>
    <property type="match status" value="1"/>
</dbReference>
<reference evidence="4" key="1">
    <citation type="submission" date="2022-02" db="EMBL/GenBank/DDBJ databases">
        <authorList>
            <person name="Giguere J D."/>
        </authorList>
    </citation>
    <scope>NUCLEOTIDE SEQUENCE</scope>
    <source>
        <strain evidence="4">CCAP 1055/1</strain>
    </source>
</reference>
<dbReference type="Proteomes" id="UP000836788">
    <property type="component" value="Chromosome 12"/>
</dbReference>
<proteinExistence type="inferred from homology"/>
<dbReference type="InterPro" id="IPR018376">
    <property type="entry name" value="Enoyl-CoA_hyd/isom_CS"/>
</dbReference>
<dbReference type="Gene3D" id="3.90.226.10">
    <property type="entry name" value="2-enoyl-CoA Hydratase, Chain A, domain 1"/>
    <property type="match status" value="1"/>
</dbReference>
<dbReference type="GO" id="GO:0005739">
    <property type="term" value="C:mitochondrion"/>
    <property type="evidence" value="ECO:0007669"/>
    <property type="project" value="TreeGrafter"/>
</dbReference>
<name>A0A8J9SHC4_PHATR</name>
<accession>A0A8J9SHC4</accession>
<dbReference type="EMBL" id="OU594953">
    <property type="protein sequence ID" value="CAG9279759.1"/>
    <property type="molecule type" value="Genomic_DNA"/>
</dbReference>
<evidence type="ECO:0008006" key="5">
    <source>
        <dbReference type="Google" id="ProtNLM"/>
    </source>
</evidence>
<evidence type="ECO:0000256" key="2">
    <source>
        <dbReference type="ARBA" id="ARBA00023239"/>
    </source>
</evidence>
<dbReference type="Gene3D" id="1.10.12.10">
    <property type="entry name" value="Lyase 2-enoyl-coa Hydratase, Chain A, domain 2"/>
    <property type="match status" value="1"/>
</dbReference>
<dbReference type="AlphaFoldDB" id="A0A8J9SHC4"/>
<dbReference type="Pfam" id="PF00378">
    <property type="entry name" value="ECH_1"/>
    <property type="match status" value="1"/>
</dbReference>
<comment type="similarity">
    <text evidence="1 3">Belongs to the enoyl-CoA hydratase/isomerase family.</text>
</comment>
<dbReference type="InterPro" id="IPR029045">
    <property type="entry name" value="ClpP/crotonase-like_dom_sf"/>
</dbReference>
<gene>
    <name evidence="4" type="ORF">PTTT1_LOCUS11109</name>
</gene>
<dbReference type="InterPro" id="IPR014748">
    <property type="entry name" value="Enoyl-CoA_hydra_C"/>
</dbReference>
<dbReference type="GO" id="GO:0016829">
    <property type="term" value="F:lyase activity"/>
    <property type="evidence" value="ECO:0007669"/>
    <property type="project" value="UniProtKB-KW"/>
</dbReference>
<dbReference type="CDD" id="cd06558">
    <property type="entry name" value="crotonase-like"/>
    <property type="match status" value="1"/>
</dbReference>
<sequence length="305" mass="33349">MWVLRTPIRCLFRIPVSERSELRRLQKANFSAAESLIGWEVDDETKIGTITLQAQATYNALTVEMGQEFGALCHQIRLDVTTGGQEVHAIVLQGQGDKAFSAGGNFEWLRSLRNNSVHHNADLMLQFYHSFLCVRSIPVPIIAALQGPAIGAGAGLALACDLRTAAPKRKILGFNFTKLGIHAGMGGSHLLEAALGGPSAIMNEILLTGKVLSGEECLERGLVNRLANDAKESAYALANDIAKQHPLAVRTNLQTLRQSQDNGLEQALQREALAQAICYNREDWGEGIDAVAEKRDPIFEIYHKK</sequence>
<dbReference type="GO" id="GO:0006635">
    <property type="term" value="P:fatty acid beta-oxidation"/>
    <property type="evidence" value="ECO:0007669"/>
    <property type="project" value="TreeGrafter"/>
</dbReference>
<evidence type="ECO:0000256" key="3">
    <source>
        <dbReference type="RuleBase" id="RU003707"/>
    </source>
</evidence>
<protein>
    <recommendedName>
        <fullName evidence="5">Enoyl-CoA hydratase</fullName>
    </recommendedName>
</protein>
<organism evidence="4">
    <name type="scientific">Phaeodactylum tricornutum</name>
    <name type="common">Diatom</name>
    <dbReference type="NCBI Taxonomy" id="2850"/>
    <lineage>
        <taxon>Eukaryota</taxon>
        <taxon>Sar</taxon>
        <taxon>Stramenopiles</taxon>
        <taxon>Ochrophyta</taxon>
        <taxon>Bacillariophyta</taxon>
        <taxon>Bacillariophyceae</taxon>
        <taxon>Bacillariophycidae</taxon>
        <taxon>Naviculales</taxon>
        <taxon>Phaeodactylaceae</taxon>
        <taxon>Phaeodactylum</taxon>
    </lineage>
</organism>
<dbReference type="SUPFAM" id="SSF52096">
    <property type="entry name" value="ClpP/crotonase"/>
    <property type="match status" value="1"/>
</dbReference>
<evidence type="ECO:0000313" key="4">
    <source>
        <dbReference type="EMBL" id="CAG9279759.1"/>
    </source>
</evidence>
<keyword evidence="2" id="KW-0456">Lyase</keyword>
<evidence type="ECO:0000256" key="1">
    <source>
        <dbReference type="ARBA" id="ARBA00005254"/>
    </source>
</evidence>